<dbReference type="Pfam" id="PF00664">
    <property type="entry name" value="ABC_membrane"/>
    <property type="match status" value="1"/>
</dbReference>
<dbReference type="InterPro" id="IPR003593">
    <property type="entry name" value="AAA+_ATPase"/>
</dbReference>
<dbReference type="PROSITE" id="PS00211">
    <property type="entry name" value="ABC_TRANSPORTER_1"/>
    <property type="match status" value="1"/>
</dbReference>
<dbReference type="InterPro" id="IPR027417">
    <property type="entry name" value="P-loop_NTPase"/>
</dbReference>
<name>A0A4R6RCK5_9HYPH</name>
<dbReference type="PANTHER" id="PTHR24221:SF654">
    <property type="entry name" value="ATP-BINDING CASSETTE SUB-FAMILY B MEMBER 6"/>
    <property type="match status" value="1"/>
</dbReference>
<comment type="caution">
    <text evidence="12">The sequence shown here is derived from an EMBL/GenBank/DDBJ whole genome shotgun (WGS) entry which is preliminary data.</text>
</comment>
<feature type="transmembrane region" description="Helical" evidence="9">
    <location>
        <begin position="272"/>
        <end position="290"/>
    </location>
</feature>
<dbReference type="PANTHER" id="PTHR24221">
    <property type="entry name" value="ATP-BINDING CASSETTE SUB-FAMILY B"/>
    <property type="match status" value="1"/>
</dbReference>
<feature type="transmembrane region" description="Helical" evidence="9">
    <location>
        <begin position="171"/>
        <end position="199"/>
    </location>
</feature>
<evidence type="ECO:0000256" key="3">
    <source>
        <dbReference type="ARBA" id="ARBA00022448"/>
    </source>
</evidence>
<comment type="subcellular location">
    <subcellularLocation>
        <location evidence="1">Cell membrane</location>
        <topology evidence="1">Multi-pass membrane protein</topology>
    </subcellularLocation>
</comment>
<accession>A0A4R6RCK5</accession>
<dbReference type="InterPro" id="IPR011527">
    <property type="entry name" value="ABC1_TM_dom"/>
</dbReference>
<evidence type="ECO:0000256" key="1">
    <source>
        <dbReference type="ARBA" id="ARBA00004651"/>
    </source>
</evidence>
<keyword evidence="8 9" id="KW-0472">Membrane</keyword>
<keyword evidence="7 9" id="KW-1133">Transmembrane helix</keyword>
<evidence type="ECO:0000256" key="5">
    <source>
        <dbReference type="ARBA" id="ARBA00022741"/>
    </source>
</evidence>
<dbReference type="CDD" id="cd18552">
    <property type="entry name" value="ABC_6TM_MsbA_like"/>
    <property type="match status" value="1"/>
</dbReference>
<keyword evidence="3" id="KW-0813">Transport</keyword>
<gene>
    <name evidence="12" type="ORF">EDD54_3389</name>
</gene>
<dbReference type="Proteomes" id="UP000294547">
    <property type="component" value="Unassembled WGS sequence"/>
</dbReference>
<reference evidence="12 13" key="1">
    <citation type="submission" date="2019-03" db="EMBL/GenBank/DDBJ databases">
        <title>Genomic Encyclopedia of Type Strains, Phase IV (KMG-IV): sequencing the most valuable type-strain genomes for metagenomic binning, comparative biology and taxonomic classification.</title>
        <authorList>
            <person name="Goeker M."/>
        </authorList>
    </citation>
    <scope>NUCLEOTIDE SEQUENCE [LARGE SCALE GENOMIC DNA]</scope>
    <source>
        <strain evidence="12 13">DSM 102969</strain>
    </source>
</reference>
<protein>
    <submittedName>
        <fullName evidence="12">Subfamily B ATP-binding cassette protein MsbA</fullName>
    </submittedName>
</protein>
<dbReference type="GO" id="GO:0140359">
    <property type="term" value="F:ABC-type transporter activity"/>
    <property type="evidence" value="ECO:0007669"/>
    <property type="project" value="InterPro"/>
</dbReference>
<evidence type="ECO:0000259" key="10">
    <source>
        <dbReference type="PROSITE" id="PS50893"/>
    </source>
</evidence>
<feature type="transmembrane region" description="Helical" evidence="9">
    <location>
        <begin position="44"/>
        <end position="66"/>
    </location>
</feature>
<dbReference type="SUPFAM" id="SSF90123">
    <property type="entry name" value="ABC transporter transmembrane region"/>
    <property type="match status" value="1"/>
</dbReference>
<keyword evidence="6 12" id="KW-0067">ATP-binding</keyword>
<dbReference type="GO" id="GO:0016887">
    <property type="term" value="F:ATP hydrolysis activity"/>
    <property type="evidence" value="ECO:0007669"/>
    <property type="project" value="InterPro"/>
</dbReference>
<dbReference type="InterPro" id="IPR017871">
    <property type="entry name" value="ABC_transporter-like_CS"/>
</dbReference>
<feature type="domain" description="ABC transmembrane type-1" evidence="11">
    <location>
        <begin position="48"/>
        <end position="328"/>
    </location>
</feature>
<dbReference type="InterPro" id="IPR036640">
    <property type="entry name" value="ABC1_TM_sf"/>
</dbReference>
<evidence type="ECO:0000256" key="6">
    <source>
        <dbReference type="ARBA" id="ARBA00022840"/>
    </source>
</evidence>
<feature type="transmembrane region" description="Helical" evidence="9">
    <location>
        <begin position="73"/>
        <end position="95"/>
    </location>
</feature>
<dbReference type="PROSITE" id="PS50929">
    <property type="entry name" value="ABC_TM1F"/>
    <property type="match status" value="1"/>
</dbReference>
<keyword evidence="5" id="KW-0547">Nucleotide-binding</keyword>
<dbReference type="Gene3D" id="1.20.1560.10">
    <property type="entry name" value="ABC transporter type 1, transmembrane domain"/>
    <property type="match status" value="1"/>
</dbReference>
<keyword evidence="4 9" id="KW-0812">Transmembrane</keyword>
<comment type="similarity">
    <text evidence="2">Belongs to the ABC transporter superfamily.</text>
</comment>
<evidence type="ECO:0000256" key="9">
    <source>
        <dbReference type="SAM" id="Phobius"/>
    </source>
</evidence>
<dbReference type="Gene3D" id="3.40.50.300">
    <property type="entry name" value="P-loop containing nucleotide triphosphate hydrolases"/>
    <property type="match status" value="1"/>
</dbReference>
<evidence type="ECO:0000313" key="13">
    <source>
        <dbReference type="Proteomes" id="UP000294547"/>
    </source>
</evidence>
<feature type="domain" description="ABC transporter" evidence="10">
    <location>
        <begin position="362"/>
        <end position="596"/>
    </location>
</feature>
<dbReference type="AlphaFoldDB" id="A0A4R6RCK5"/>
<sequence length="610" mass="64068">MAAVEGRTDGLRTPAWAAAADADAGNLPVVMRILRDFVLPRRWLVARSIGAMAFVAATTGALPFLMQTAADRIFVGHDVALLYTLPVAVVVVMAVRSLAEYYGRMAEARISGEIVAELRQRLFARLASADLGFLQGAHSAQFVSVFASDTLIVNNAAGQTVTGLAKNGLQAAALVFGMLWLDWVLGLLVVAFLPVSIYLMGRQRKKLRSSVHRALSGSGDLSSFVSQMLTGIRVVKAYGQEEAEAARAGAVIERTRRANLATARTRGLTGPFVEGLSGVGFAAAIFYGGWRGVHGTLTLGEFMGFMAAAMLIYQPLKAVAGLQNVLAEGVIAARRVFAILDEPVRVVDRPGAPALSLAGGAIRFDDVSFAYEPGQPVIDRFTLDVPAGAKVALVGPSGAGKSTILNLVLRFYDPSSGRVLVDGRDISTASLASVRAASALLTQDPVLFDDTIAANIAYGSPGATDAEIEAAARAADAHDFVVGLPDGYATRVGEAGGILSGGQKQRVAFARAMLRGAPILLLDEPTSALDANSEAKVQTALETLFQGRTVLMIAHRLSTVKRADMIVVMDRGRLVEKGTHDELVAAGGLYAHLHRTQLAGSGEAAAEPAP</sequence>
<keyword evidence="13" id="KW-1185">Reference proteome</keyword>
<dbReference type="GO" id="GO:0034040">
    <property type="term" value="F:ATPase-coupled lipid transmembrane transporter activity"/>
    <property type="evidence" value="ECO:0007669"/>
    <property type="project" value="TreeGrafter"/>
</dbReference>
<dbReference type="Pfam" id="PF00005">
    <property type="entry name" value="ABC_tran"/>
    <property type="match status" value="1"/>
</dbReference>
<dbReference type="InterPro" id="IPR003439">
    <property type="entry name" value="ABC_transporter-like_ATP-bd"/>
</dbReference>
<dbReference type="GO" id="GO:0005524">
    <property type="term" value="F:ATP binding"/>
    <property type="evidence" value="ECO:0007669"/>
    <property type="project" value="UniProtKB-KW"/>
</dbReference>
<evidence type="ECO:0000259" key="11">
    <source>
        <dbReference type="PROSITE" id="PS50929"/>
    </source>
</evidence>
<dbReference type="OrthoDB" id="9804259at2"/>
<dbReference type="SMART" id="SM00382">
    <property type="entry name" value="AAA"/>
    <property type="match status" value="1"/>
</dbReference>
<evidence type="ECO:0000313" key="12">
    <source>
        <dbReference type="EMBL" id="TDP83427.1"/>
    </source>
</evidence>
<dbReference type="FunFam" id="3.40.50.300:FF:000287">
    <property type="entry name" value="Multidrug ABC transporter ATP-binding protein"/>
    <property type="match status" value="1"/>
</dbReference>
<dbReference type="PROSITE" id="PS50893">
    <property type="entry name" value="ABC_TRANSPORTER_2"/>
    <property type="match status" value="1"/>
</dbReference>
<proteinExistence type="inferred from homology"/>
<evidence type="ECO:0000256" key="4">
    <source>
        <dbReference type="ARBA" id="ARBA00022692"/>
    </source>
</evidence>
<dbReference type="GO" id="GO:0005886">
    <property type="term" value="C:plasma membrane"/>
    <property type="evidence" value="ECO:0007669"/>
    <property type="project" value="UniProtKB-SubCell"/>
</dbReference>
<organism evidence="12 13">
    <name type="scientific">Oharaeibacter diazotrophicus</name>
    <dbReference type="NCBI Taxonomy" id="1920512"/>
    <lineage>
        <taxon>Bacteria</taxon>
        <taxon>Pseudomonadati</taxon>
        <taxon>Pseudomonadota</taxon>
        <taxon>Alphaproteobacteria</taxon>
        <taxon>Hyphomicrobiales</taxon>
        <taxon>Pleomorphomonadaceae</taxon>
        <taxon>Oharaeibacter</taxon>
    </lineage>
</organism>
<dbReference type="EMBL" id="SNXY01000009">
    <property type="protein sequence ID" value="TDP83427.1"/>
    <property type="molecule type" value="Genomic_DNA"/>
</dbReference>
<evidence type="ECO:0000256" key="7">
    <source>
        <dbReference type="ARBA" id="ARBA00022989"/>
    </source>
</evidence>
<dbReference type="InterPro" id="IPR039421">
    <property type="entry name" value="Type_1_exporter"/>
</dbReference>
<dbReference type="SUPFAM" id="SSF52540">
    <property type="entry name" value="P-loop containing nucleoside triphosphate hydrolases"/>
    <property type="match status" value="1"/>
</dbReference>
<evidence type="ECO:0000256" key="8">
    <source>
        <dbReference type="ARBA" id="ARBA00023136"/>
    </source>
</evidence>
<evidence type="ECO:0000256" key="2">
    <source>
        <dbReference type="ARBA" id="ARBA00005417"/>
    </source>
</evidence>